<evidence type="ECO:0000313" key="2">
    <source>
        <dbReference type="EMBL" id="PKQ28461.1"/>
    </source>
</evidence>
<dbReference type="EMBL" id="PHEX01000015">
    <property type="protein sequence ID" value="PKQ28461.1"/>
    <property type="molecule type" value="Genomic_DNA"/>
</dbReference>
<gene>
    <name evidence="2" type="ORF">CVT63_02650</name>
</gene>
<accession>A0A2N3G6Y0</accession>
<dbReference type="InterPro" id="IPR048792">
    <property type="entry name" value="CarD_C"/>
</dbReference>
<dbReference type="PANTHER" id="PTHR38447:SF1">
    <property type="entry name" value="RNA POLYMERASE-BINDING TRANSCRIPTION FACTOR CARD"/>
    <property type="match status" value="1"/>
</dbReference>
<dbReference type="SUPFAM" id="SSF141259">
    <property type="entry name" value="CarD-like"/>
    <property type="match status" value="1"/>
</dbReference>
<dbReference type="SMART" id="SM01058">
    <property type="entry name" value="CarD_TRCF"/>
    <property type="match status" value="1"/>
</dbReference>
<name>A0A2N3G6Y0_9ACTN</name>
<dbReference type="PANTHER" id="PTHR38447">
    <property type="entry name" value="TRANSCRIPTION FACTOR YDEB-RELATED"/>
    <property type="match status" value="1"/>
</dbReference>
<evidence type="ECO:0000259" key="1">
    <source>
        <dbReference type="SMART" id="SM01058"/>
    </source>
</evidence>
<evidence type="ECO:0000313" key="3">
    <source>
        <dbReference type="Proteomes" id="UP000233654"/>
    </source>
</evidence>
<reference evidence="2 3" key="1">
    <citation type="journal article" date="2017" name="ISME J.">
        <title>Potential for microbial H2 and metal transformations associated with novel bacteria and archaea in deep terrestrial subsurface sediments.</title>
        <authorList>
            <person name="Hernsdorf A.W."/>
            <person name="Amano Y."/>
            <person name="Miyakawa K."/>
            <person name="Ise K."/>
            <person name="Suzuki Y."/>
            <person name="Anantharaman K."/>
            <person name="Probst A."/>
            <person name="Burstein D."/>
            <person name="Thomas B.C."/>
            <person name="Banfield J.F."/>
        </authorList>
    </citation>
    <scope>NUCLEOTIDE SEQUENCE [LARGE SCALE GENOMIC DNA]</scope>
    <source>
        <strain evidence="2">HGW-Actinobacteria-3</strain>
    </source>
</reference>
<protein>
    <submittedName>
        <fullName evidence="2">CarD family transcriptional regulator</fullName>
    </submittedName>
</protein>
<comment type="caution">
    <text evidence="2">The sequence shown here is derived from an EMBL/GenBank/DDBJ whole genome shotgun (WGS) entry which is preliminary data.</text>
</comment>
<dbReference type="InterPro" id="IPR036101">
    <property type="entry name" value="CarD-like/TRCF_RID_sf"/>
</dbReference>
<proteinExistence type="predicted"/>
<dbReference type="Pfam" id="PF21095">
    <property type="entry name" value="CarD_C"/>
    <property type="match status" value="1"/>
</dbReference>
<sequence>MFNVGDRIVYPNHGAGVVQEVKTKKVDGESKKCFILRFHKGDLKITVPAEKVEDVGLRSVISKRQIKSVFEILNQEQSQMPANWNHRYKKNCDKIKSGDVYEVAEVVRNLSIRDREKGLSAGEKRMLGQVRQILLSEIISVLNIDDEKATGMLDEVFSGR</sequence>
<dbReference type="Pfam" id="PF02559">
    <property type="entry name" value="CarD_TRCF_RID"/>
    <property type="match status" value="1"/>
</dbReference>
<dbReference type="Proteomes" id="UP000233654">
    <property type="component" value="Unassembled WGS sequence"/>
</dbReference>
<dbReference type="InterPro" id="IPR003711">
    <property type="entry name" value="CarD-like/TRCF_RID"/>
</dbReference>
<dbReference type="Gene3D" id="1.20.58.1290">
    <property type="entry name" value="CarD-like, C-terminal domain"/>
    <property type="match status" value="1"/>
</dbReference>
<dbReference type="Gene3D" id="2.40.10.170">
    <property type="match status" value="1"/>
</dbReference>
<feature type="domain" description="CarD-like/TRCF RNAP-interacting" evidence="1">
    <location>
        <begin position="1"/>
        <end position="111"/>
    </location>
</feature>
<dbReference type="GO" id="GO:0009303">
    <property type="term" value="P:rRNA transcription"/>
    <property type="evidence" value="ECO:0007669"/>
    <property type="project" value="TreeGrafter"/>
</dbReference>
<dbReference type="InterPro" id="IPR042215">
    <property type="entry name" value="CarD-like_C"/>
</dbReference>
<dbReference type="AlphaFoldDB" id="A0A2N3G6Y0"/>
<dbReference type="InterPro" id="IPR052531">
    <property type="entry name" value="CarD-like_regulator"/>
</dbReference>
<organism evidence="2 3">
    <name type="scientific">Candidatus Anoxymicrobium japonicum</name>
    <dbReference type="NCBI Taxonomy" id="2013648"/>
    <lineage>
        <taxon>Bacteria</taxon>
        <taxon>Bacillati</taxon>
        <taxon>Actinomycetota</taxon>
        <taxon>Candidatus Geothermincolia</taxon>
        <taxon>Candidatus Geothermincolales</taxon>
        <taxon>Candidatus Anoxymicrobiaceae</taxon>
        <taxon>Candidatus Anoxymicrobium</taxon>
    </lineage>
</organism>